<dbReference type="PANTHER" id="PTHR46750">
    <property type="entry name" value="KUNITZ-TYPE PROTEASE INHIBITOR 1"/>
    <property type="match status" value="1"/>
</dbReference>
<evidence type="ECO:0000256" key="7">
    <source>
        <dbReference type="SAM" id="SignalP"/>
    </source>
</evidence>
<name>A0A3P8RAZ3_ASTCA</name>
<evidence type="ECO:0000256" key="3">
    <source>
        <dbReference type="ARBA" id="ARBA00023136"/>
    </source>
</evidence>
<dbReference type="OrthoDB" id="9447308at2759"/>
<feature type="region of interest" description="Disordered" evidence="5">
    <location>
        <begin position="194"/>
        <end position="218"/>
    </location>
</feature>
<dbReference type="RefSeq" id="XP_026031104.1">
    <property type="nucleotide sequence ID" value="XM_026175319.1"/>
</dbReference>
<evidence type="ECO:0000313" key="10">
    <source>
        <dbReference type="Proteomes" id="UP000265100"/>
    </source>
</evidence>
<dbReference type="GO" id="GO:0060429">
    <property type="term" value="P:epithelium development"/>
    <property type="evidence" value="ECO:0007669"/>
    <property type="project" value="TreeGrafter"/>
</dbReference>
<protein>
    <recommendedName>
        <fullName evidence="8">MANSC domain-containing protein</fullName>
    </recommendedName>
</protein>
<accession>A0A3P8RAZ3</accession>
<evidence type="ECO:0000256" key="5">
    <source>
        <dbReference type="SAM" id="MobiDB-lite"/>
    </source>
</evidence>
<keyword evidence="6" id="KW-0812">Transmembrane</keyword>
<dbReference type="STRING" id="8154.ENSACLP00000039113"/>
<dbReference type="GeneID" id="113026478"/>
<dbReference type="GO" id="GO:0005886">
    <property type="term" value="C:plasma membrane"/>
    <property type="evidence" value="ECO:0007669"/>
    <property type="project" value="TreeGrafter"/>
</dbReference>
<dbReference type="InterPro" id="IPR011106">
    <property type="entry name" value="MANSC_N"/>
</dbReference>
<sequence>MNAAWGLLAVFTLVCRVESRCSPTSYYKNCWIRRFPGIFIDIEESQRRGAQLLKHYQEETALKCSRTCCLTRNFSCNLAIFHYDTTQEILNCFHLHCPTLGSCILSHRDNVVLYNITKGVDPDLLVFGKYFTSNVRVLPHHYSRNNASEPLLSDKRQFIHPPPPVKPSTTAGRVHAPTEASVIATTALQSTGQPLAVSTTTTAVPSTEKTPPSSKKYAQTTAAVVSTTSLPDSITPSPSFTTVSTLGHYNSKILSAFSTTSPQSPVSTPTRHPTATFSQLASSPPTSAALISYTESSKLYLNETKGNHGRNHTVSNEGASGDDTLPGLGHGWYVAADTLLVAVAICITVLLSCCCSILLVVSWRGQRKRMGRYSTSWRGKRGSMRLIKYVLVKESS</sequence>
<feature type="compositionally biased region" description="Polar residues" evidence="5">
    <location>
        <begin position="271"/>
        <end position="282"/>
    </location>
</feature>
<feature type="chain" id="PRO_5018208652" description="MANSC domain-containing protein" evidence="7">
    <location>
        <begin position="20"/>
        <end position="396"/>
    </location>
</feature>
<feature type="domain" description="MANSC" evidence="8">
    <location>
        <begin position="34"/>
        <end position="114"/>
    </location>
</feature>
<dbReference type="GO" id="GO:0004867">
    <property type="term" value="F:serine-type endopeptidase inhibitor activity"/>
    <property type="evidence" value="ECO:0007669"/>
    <property type="project" value="TreeGrafter"/>
</dbReference>
<evidence type="ECO:0000313" key="9">
    <source>
        <dbReference type="Ensembl" id="ENSACLP00000039113.1"/>
    </source>
</evidence>
<proteinExistence type="predicted"/>
<keyword evidence="10" id="KW-1185">Reference proteome</keyword>
<evidence type="ECO:0000256" key="2">
    <source>
        <dbReference type="ARBA" id="ARBA00022729"/>
    </source>
</evidence>
<feature type="signal peptide" evidence="7">
    <location>
        <begin position="1"/>
        <end position="19"/>
    </location>
</feature>
<feature type="transmembrane region" description="Helical" evidence="6">
    <location>
        <begin position="339"/>
        <end position="363"/>
    </location>
</feature>
<keyword evidence="2 7" id="KW-0732">Signal</keyword>
<evidence type="ECO:0000256" key="4">
    <source>
        <dbReference type="ARBA" id="ARBA00023180"/>
    </source>
</evidence>
<dbReference type="PANTHER" id="PTHR46750:SF2">
    <property type="entry name" value="MANSC DOMAIN-CONTAINING PROTEIN 4"/>
    <property type="match status" value="1"/>
</dbReference>
<dbReference type="Bgee" id="ENSACLG00000026402">
    <property type="expression patterns" value="Expressed in ovary and 1 other cell type or tissue"/>
</dbReference>
<dbReference type="SMART" id="SM00765">
    <property type="entry name" value="MANEC"/>
    <property type="match status" value="1"/>
</dbReference>
<dbReference type="Ensembl" id="ENSACLT00000040042.2">
    <property type="protein sequence ID" value="ENSACLP00000039113.1"/>
    <property type="gene ID" value="ENSACLG00000026402.2"/>
</dbReference>
<keyword evidence="3 6" id="KW-0472">Membrane</keyword>
<gene>
    <name evidence="9" type="primary">MANSC4</name>
</gene>
<evidence type="ECO:0000256" key="1">
    <source>
        <dbReference type="ARBA" id="ARBA00004370"/>
    </source>
</evidence>
<keyword evidence="6" id="KW-1133">Transmembrane helix</keyword>
<feature type="compositionally biased region" description="Low complexity" evidence="5">
    <location>
        <begin position="260"/>
        <end position="270"/>
    </location>
</feature>
<evidence type="ECO:0000256" key="6">
    <source>
        <dbReference type="SAM" id="Phobius"/>
    </source>
</evidence>
<reference evidence="9" key="1">
    <citation type="submission" date="2018-05" db="EMBL/GenBank/DDBJ databases">
        <authorList>
            <person name="Datahose"/>
        </authorList>
    </citation>
    <scope>NUCLEOTIDE SEQUENCE</scope>
</reference>
<dbReference type="GO" id="GO:0030198">
    <property type="term" value="P:extracellular matrix organization"/>
    <property type="evidence" value="ECO:0007669"/>
    <property type="project" value="TreeGrafter"/>
</dbReference>
<evidence type="ECO:0000259" key="8">
    <source>
        <dbReference type="PROSITE" id="PS50986"/>
    </source>
</evidence>
<dbReference type="GO" id="GO:0008544">
    <property type="term" value="P:epidermis development"/>
    <property type="evidence" value="ECO:0007669"/>
    <property type="project" value="TreeGrafter"/>
</dbReference>
<dbReference type="OMA" id="IHDNINC"/>
<dbReference type="InterPro" id="IPR013980">
    <property type="entry name" value="MANSC_dom"/>
</dbReference>
<reference evidence="9" key="2">
    <citation type="submission" date="2025-08" db="UniProtKB">
        <authorList>
            <consortium name="Ensembl"/>
        </authorList>
    </citation>
    <scope>IDENTIFICATION</scope>
</reference>
<dbReference type="AlphaFoldDB" id="A0A3P8RAZ3"/>
<feature type="region of interest" description="Disordered" evidence="5">
    <location>
        <begin position="154"/>
        <end position="174"/>
    </location>
</feature>
<reference evidence="9" key="3">
    <citation type="submission" date="2025-09" db="UniProtKB">
        <authorList>
            <consortium name="Ensembl"/>
        </authorList>
    </citation>
    <scope>IDENTIFICATION</scope>
</reference>
<dbReference type="GeneTree" id="ENSGT00940000153377"/>
<feature type="compositionally biased region" description="Low complexity" evidence="5">
    <location>
        <begin position="196"/>
        <end position="211"/>
    </location>
</feature>
<organism evidence="9 10">
    <name type="scientific">Astatotilapia calliptera</name>
    <name type="common">Eastern happy</name>
    <name type="synonym">Chromis callipterus</name>
    <dbReference type="NCBI Taxonomy" id="8154"/>
    <lineage>
        <taxon>Eukaryota</taxon>
        <taxon>Metazoa</taxon>
        <taxon>Chordata</taxon>
        <taxon>Craniata</taxon>
        <taxon>Vertebrata</taxon>
        <taxon>Euteleostomi</taxon>
        <taxon>Actinopterygii</taxon>
        <taxon>Neopterygii</taxon>
        <taxon>Teleostei</taxon>
        <taxon>Neoteleostei</taxon>
        <taxon>Acanthomorphata</taxon>
        <taxon>Ovalentaria</taxon>
        <taxon>Cichlomorphae</taxon>
        <taxon>Cichliformes</taxon>
        <taxon>Cichlidae</taxon>
        <taxon>African cichlids</taxon>
        <taxon>Pseudocrenilabrinae</taxon>
        <taxon>Haplochromini</taxon>
        <taxon>Astatotilapia</taxon>
    </lineage>
</organism>
<dbReference type="Pfam" id="PF07502">
    <property type="entry name" value="MANEC"/>
    <property type="match status" value="1"/>
</dbReference>
<dbReference type="Proteomes" id="UP000265100">
    <property type="component" value="Chromosome 7"/>
</dbReference>
<feature type="region of interest" description="Disordered" evidence="5">
    <location>
        <begin position="260"/>
        <end position="282"/>
    </location>
</feature>
<comment type="subcellular location">
    <subcellularLocation>
        <location evidence="1">Membrane</location>
    </subcellularLocation>
</comment>
<keyword evidence="4" id="KW-0325">Glycoprotein</keyword>
<dbReference type="PROSITE" id="PS50986">
    <property type="entry name" value="MANSC"/>
    <property type="match status" value="1"/>
</dbReference>